<evidence type="ECO:0000313" key="2">
    <source>
        <dbReference type="EMBL" id="CAK5266952.1"/>
    </source>
</evidence>
<comment type="caution">
    <text evidence="2">The sequence shown here is derived from an EMBL/GenBank/DDBJ whole genome shotgun (WGS) entry which is preliminary data.</text>
</comment>
<feature type="non-terminal residue" evidence="2">
    <location>
        <position position="1"/>
    </location>
</feature>
<organism evidence="2 3">
    <name type="scientific">Mycena citricolor</name>
    <dbReference type="NCBI Taxonomy" id="2018698"/>
    <lineage>
        <taxon>Eukaryota</taxon>
        <taxon>Fungi</taxon>
        <taxon>Dikarya</taxon>
        <taxon>Basidiomycota</taxon>
        <taxon>Agaricomycotina</taxon>
        <taxon>Agaricomycetes</taxon>
        <taxon>Agaricomycetidae</taxon>
        <taxon>Agaricales</taxon>
        <taxon>Marasmiineae</taxon>
        <taxon>Mycenaceae</taxon>
        <taxon>Mycena</taxon>
    </lineage>
</organism>
<dbReference type="Proteomes" id="UP001295794">
    <property type="component" value="Unassembled WGS sequence"/>
</dbReference>
<sequence length="128" mass="14249">ADLTVDNRVYSTQCAAPHQLNQLARTRIRPPPPARRRKSLCPLRIVTANAATAAGEEAMHRPASSTTRQQLLAVPDLHLNTFHWSRLASNALRVCRSAFLFSCLSLTYFETKGVDFVPVPVALRFTHV</sequence>
<dbReference type="EMBL" id="CAVNYO010000109">
    <property type="protein sequence ID" value="CAK5266578.1"/>
    <property type="molecule type" value="Genomic_DNA"/>
</dbReference>
<evidence type="ECO:0000313" key="1">
    <source>
        <dbReference type="EMBL" id="CAK5266578.1"/>
    </source>
</evidence>
<name>A0AAD2JX95_9AGAR</name>
<evidence type="ECO:0000313" key="3">
    <source>
        <dbReference type="Proteomes" id="UP001295794"/>
    </source>
</evidence>
<gene>
    <name evidence="1" type="ORF">MYCIT1_LOCUS8421</name>
    <name evidence="2" type="ORF">MYCIT1_LOCUS9009</name>
</gene>
<keyword evidence="3" id="KW-1185">Reference proteome</keyword>
<proteinExistence type="predicted"/>
<dbReference type="AlphaFoldDB" id="A0AAD2JX95"/>
<accession>A0AAD2JX95</accession>
<dbReference type="EMBL" id="CAVNYO010000111">
    <property type="protein sequence ID" value="CAK5266952.1"/>
    <property type="molecule type" value="Genomic_DNA"/>
</dbReference>
<reference evidence="2" key="1">
    <citation type="submission" date="2023-11" db="EMBL/GenBank/DDBJ databases">
        <authorList>
            <person name="De Vega J J."/>
            <person name="De Vega J J."/>
        </authorList>
    </citation>
    <scope>NUCLEOTIDE SEQUENCE</scope>
</reference>
<protein>
    <submittedName>
        <fullName evidence="2">Uncharacterized protein</fullName>
    </submittedName>
</protein>